<dbReference type="RefSeq" id="WP_212554521.1">
    <property type="nucleotide sequence ID" value="NZ_JAGXOE010000047.1"/>
</dbReference>
<dbReference type="Proteomes" id="UP000676853">
    <property type="component" value="Unassembled WGS sequence"/>
</dbReference>
<name>A0ABS5NHA1_TSUPA</name>
<feature type="region of interest" description="Disordered" evidence="1">
    <location>
        <begin position="92"/>
        <end position="121"/>
    </location>
</feature>
<evidence type="ECO:0000256" key="1">
    <source>
        <dbReference type="SAM" id="MobiDB-lite"/>
    </source>
</evidence>
<gene>
    <name evidence="2" type="ORF">KFZ73_17345</name>
</gene>
<proteinExistence type="predicted"/>
<protein>
    <recommendedName>
        <fullName evidence="4">Regulatory protein</fullName>
    </recommendedName>
</protein>
<comment type="caution">
    <text evidence="2">The sequence shown here is derived from an EMBL/GenBank/DDBJ whole genome shotgun (WGS) entry which is preliminary data.</text>
</comment>
<keyword evidence="3" id="KW-1185">Reference proteome</keyword>
<evidence type="ECO:0000313" key="3">
    <source>
        <dbReference type="Proteomes" id="UP000676853"/>
    </source>
</evidence>
<sequence>MRLRLDITSTQFIVTRPAEPRLNFETGAPRIDPDSGLALHSVQVLALDDSGGEVLNITVVGDPKVAVTQPVTVLGLVAIPWTQGDRSGVAFRADSITARPGSSSGSAQAASGSGEQPRAAK</sequence>
<reference evidence="2 3" key="1">
    <citation type="submission" date="2021-04" db="EMBL/GenBank/DDBJ databases">
        <title>Whole genome sequence analysis of a thiophenic sulfur metabolizing bacteria.</title>
        <authorList>
            <person name="Akhtar N."/>
            <person name="Akram J."/>
            <person name="Aslam A."/>
        </authorList>
    </citation>
    <scope>NUCLEOTIDE SEQUENCE [LARGE SCALE GENOMIC DNA]</scope>
    <source>
        <strain evidence="2 3">3OW</strain>
    </source>
</reference>
<evidence type="ECO:0000313" key="2">
    <source>
        <dbReference type="EMBL" id="MBS4102997.1"/>
    </source>
</evidence>
<evidence type="ECO:0008006" key="4">
    <source>
        <dbReference type="Google" id="ProtNLM"/>
    </source>
</evidence>
<feature type="compositionally biased region" description="Low complexity" evidence="1">
    <location>
        <begin position="101"/>
        <end position="114"/>
    </location>
</feature>
<organism evidence="2 3">
    <name type="scientific">Tsukamurella paurometabola</name>
    <name type="common">Corynebacterium paurometabolum</name>
    <dbReference type="NCBI Taxonomy" id="2061"/>
    <lineage>
        <taxon>Bacteria</taxon>
        <taxon>Bacillati</taxon>
        <taxon>Actinomycetota</taxon>
        <taxon>Actinomycetes</taxon>
        <taxon>Mycobacteriales</taxon>
        <taxon>Tsukamurellaceae</taxon>
        <taxon>Tsukamurella</taxon>
    </lineage>
</organism>
<accession>A0ABS5NHA1</accession>
<dbReference type="EMBL" id="JAGXOE010000047">
    <property type="protein sequence ID" value="MBS4102997.1"/>
    <property type="molecule type" value="Genomic_DNA"/>
</dbReference>